<protein>
    <submittedName>
        <fullName evidence="2">F-box/FBD/LRR-repeat protein</fullName>
    </submittedName>
</protein>
<name>A0A833V988_9POAL</name>
<dbReference type="PANTHER" id="PTHR31900:SF30">
    <property type="entry name" value="SUPERFAMILY PROTEIN, PUTATIVE-RELATED"/>
    <property type="match status" value="1"/>
</dbReference>
<feature type="domain" description="F-box" evidence="1">
    <location>
        <begin position="11"/>
        <end position="63"/>
    </location>
</feature>
<dbReference type="Pfam" id="PF23622">
    <property type="entry name" value="LRR_At1g61320_AtMIF1"/>
    <property type="match status" value="1"/>
</dbReference>
<comment type="caution">
    <text evidence="2">The sequence shown here is derived from an EMBL/GenBank/DDBJ whole genome shotgun (WGS) entry which is preliminary data.</text>
</comment>
<dbReference type="AlphaFoldDB" id="A0A833V988"/>
<dbReference type="InterPro" id="IPR050232">
    <property type="entry name" value="FBL13/AtMIF1-like"/>
</dbReference>
<sequence length="422" mass="47923">MANPSADSNPIDRLSNLPDELLVTILSFLPTRIAARTSVFCRRFRHLWEASPSLDFDIRYISFPKTDNFCAMAKRVLLSRNPSHPLLSLRLEGNFDRSASLLPSLFAKARSLNLRQLTINCHFSKFSPFLPIIFTINSLRCLSLDCSLDPAISFPSGITLTCLRSLSLTLRGTGPTNLNGLLSELCSLEDLQLYINITHELSLSCQTIRKLKLIIAFSTQKLEILGSCFPSLESLHLEIQNGFGCLSQSHIHGEFSLLRKAVINLHRLHEGDVSAVARLLNCISHVEELSLHIKEWEFEKYPIPTLMEPGKDVPNFLKLQQLDVTLCFHEHNFEAVTRMLHNSPVLKSLKLVHEIPKFTGCARGRKRKDWGSRLPRNADRNCRYAYFKDLHLEKKRKEVIKLLSKKCSSKRQAHSKLGMNAV</sequence>
<dbReference type="InterPro" id="IPR001810">
    <property type="entry name" value="F-box_dom"/>
</dbReference>
<dbReference type="CDD" id="cd22160">
    <property type="entry name" value="F-box_AtFBL13-like"/>
    <property type="match status" value="1"/>
</dbReference>
<gene>
    <name evidence="2" type="ORF">FCM35_KLT04802</name>
</gene>
<dbReference type="InterPro" id="IPR055357">
    <property type="entry name" value="LRR_At1g61320_AtMIF1"/>
</dbReference>
<dbReference type="SUPFAM" id="SSF81383">
    <property type="entry name" value="F-box domain"/>
    <property type="match status" value="1"/>
</dbReference>
<evidence type="ECO:0000259" key="1">
    <source>
        <dbReference type="PROSITE" id="PS50181"/>
    </source>
</evidence>
<dbReference type="EMBL" id="SWLB01000014">
    <property type="protein sequence ID" value="KAF3329471.1"/>
    <property type="molecule type" value="Genomic_DNA"/>
</dbReference>
<organism evidence="2 3">
    <name type="scientific">Carex littledalei</name>
    <dbReference type="NCBI Taxonomy" id="544730"/>
    <lineage>
        <taxon>Eukaryota</taxon>
        <taxon>Viridiplantae</taxon>
        <taxon>Streptophyta</taxon>
        <taxon>Embryophyta</taxon>
        <taxon>Tracheophyta</taxon>
        <taxon>Spermatophyta</taxon>
        <taxon>Magnoliopsida</taxon>
        <taxon>Liliopsida</taxon>
        <taxon>Poales</taxon>
        <taxon>Cyperaceae</taxon>
        <taxon>Cyperoideae</taxon>
        <taxon>Cariceae</taxon>
        <taxon>Carex</taxon>
        <taxon>Carex subgen. Euthyceras</taxon>
    </lineage>
</organism>
<proteinExistence type="predicted"/>
<dbReference type="Proteomes" id="UP000623129">
    <property type="component" value="Unassembled WGS sequence"/>
</dbReference>
<dbReference type="Gene3D" id="1.20.1280.50">
    <property type="match status" value="1"/>
</dbReference>
<evidence type="ECO:0000313" key="3">
    <source>
        <dbReference type="Proteomes" id="UP000623129"/>
    </source>
</evidence>
<dbReference type="OrthoDB" id="677936at2759"/>
<keyword evidence="3" id="KW-1185">Reference proteome</keyword>
<reference evidence="2" key="1">
    <citation type="submission" date="2020-01" db="EMBL/GenBank/DDBJ databases">
        <title>Genome sequence of Kobresia littledalei, the first chromosome-level genome in the family Cyperaceae.</title>
        <authorList>
            <person name="Qu G."/>
        </authorList>
    </citation>
    <scope>NUCLEOTIDE SEQUENCE</scope>
    <source>
        <strain evidence="2">C.B.Clarke</strain>
        <tissue evidence="2">Leaf</tissue>
    </source>
</reference>
<dbReference type="InterPro" id="IPR053781">
    <property type="entry name" value="F-box_AtFBL13-like"/>
</dbReference>
<dbReference type="PANTHER" id="PTHR31900">
    <property type="entry name" value="F-BOX/RNI SUPERFAMILY PROTEIN-RELATED"/>
    <property type="match status" value="1"/>
</dbReference>
<dbReference type="InterPro" id="IPR036047">
    <property type="entry name" value="F-box-like_dom_sf"/>
</dbReference>
<dbReference type="PROSITE" id="PS50181">
    <property type="entry name" value="FBOX"/>
    <property type="match status" value="1"/>
</dbReference>
<accession>A0A833V988</accession>
<dbReference type="Pfam" id="PF00646">
    <property type="entry name" value="F-box"/>
    <property type="match status" value="1"/>
</dbReference>
<evidence type="ECO:0000313" key="2">
    <source>
        <dbReference type="EMBL" id="KAF3329471.1"/>
    </source>
</evidence>